<protein>
    <submittedName>
        <fullName evidence="1">Putative nucleotidyltransferase-like protein</fullName>
    </submittedName>
</protein>
<dbReference type="InterPro" id="IPR039498">
    <property type="entry name" value="NTP_transf_5"/>
</dbReference>
<comment type="caution">
    <text evidence="1">The sequence shown here is derived from an EMBL/GenBank/DDBJ whole genome shotgun (WGS) entry which is preliminary data.</text>
</comment>
<dbReference type="AlphaFoldDB" id="A0A4R3YXA3"/>
<name>A0A4R3YXA3_9GAMM</name>
<dbReference type="EMBL" id="SMCS01000001">
    <property type="protein sequence ID" value="TCV97805.1"/>
    <property type="molecule type" value="Genomic_DNA"/>
</dbReference>
<reference evidence="1 2" key="1">
    <citation type="submission" date="2019-03" db="EMBL/GenBank/DDBJ databases">
        <title>Above-ground endophytic microbial communities from plants in different locations in the United States.</title>
        <authorList>
            <person name="Frank C."/>
        </authorList>
    </citation>
    <scope>NUCLEOTIDE SEQUENCE [LARGE SCALE GENOMIC DNA]</scope>
    <source>
        <strain evidence="1 2">LP_13_YM</strain>
    </source>
</reference>
<accession>A0A4R3YXA3</accession>
<keyword evidence="1" id="KW-0808">Transferase</keyword>
<dbReference type="RefSeq" id="WP_132141822.1">
    <property type="nucleotide sequence ID" value="NZ_SMCS01000001.1"/>
</dbReference>
<evidence type="ECO:0000313" key="1">
    <source>
        <dbReference type="EMBL" id="TCV97805.1"/>
    </source>
</evidence>
<sequence>MLPPLGLVRKGLHRTTEALAEELAFARPGAATPDWNELEWQLASAAAAAHGISPLLSQCSTWRHPAWTRFLVAQREHVEHRHRHIASLLERIDASARVAGLPIVPLKGSALHAIGLYAAGDRPMADIDLLVRDADVDAAIVLLTDLGYVESFVQWKHRVFKPAMGEPILGLGEHRDTPVNIELHTRIQERLPISTVDITERIYPADPRPGLNPYPSNGALMSHLLLHAAGNLCGRSVRLIHLNDISLLATRMVARDWEVLWAGGSPWWALPPLRLVSRYYRCAVPLFVLARLQRDCPLLLRMISRGRTLTQASCSALWLHALPGIEWAQSLREAGRCLHNRFRPSEENIKERADMVRTQLWLKGQSWVTLSHGRRILTRLTRPVPRMDTLYVVRAALEYGASST</sequence>
<dbReference type="Proteomes" id="UP000295645">
    <property type="component" value="Unassembled WGS sequence"/>
</dbReference>
<organism evidence="1 2">
    <name type="scientific">Luteibacter rhizovicinus</name>
    <dbReference type="NCBI Taxonomy" id="242606"/>
    <lineage>
        <taxon>Bacteria</taxon>
        <taxon>Pseudomonadati</taxon>
        <taxon>Pseudomonadota</taxon>
        <taxon>Gammaproteobacteria</taxon>
        <taxon>Lysobacterales</taxon>
        <taxon>Rhodanobacteraceae</taxon>
        <taxon>Luteibacter</taxon>
    </lineage>
</organism>
<dbReference type="Pfam" id="PF14907">
    <property type="entry name" value="NTP_transf_5"/>
    <property type="match status" value="1"/>
</dbReference>
<keyword evidence="2" id="KW-1185">Reference proteome</keyword>
<gene>
    <name evidence="1" type="ORF">EC912_101822</name>
</gene>
<evidence type="ECO:0000313" key="2">
    <source>
        <dbReference type="Proteomes" id="UP000295645"/>
    </source>
</evidence>
<dbReference type="GO" id="GO:0016740">
    <property type="term" value="F:transferase activity"/>
    <property type="evidence" value="ECO:0007669"/>
    <property type="project" value="UniProtKB-KW"/>
</dbReference>
<dbReference type="OrthoDB" id="5992319at2"/>
<proteinExistence type="predicted"/>